<dbReference type="AlphaFoldDB" id="A0AA47MNR4"/>
<keyword evidence="2" id="KW-1185">Reference proteome</keyword>
<dbReference type="EMBL" id="JAOPHQ010003217">
    <property type="protein sequence ID" value="KAK0143813.1"/>
    <property type="molecule type" value="Genomic_DNA"/>
</dbReference>
<proteinExistence type="predicted"/>
<dbReference type="Proteomes" id="UP001174136">
    <property type="component" value="Unassembled WGS sequence"/>
</dbReference>
<comment type="caution">
    <text evidence="1">The sequence shown here is derived from an EMBL/GenBank/DDBJ whole genome shotgun (WGS) entry which is preliminary data.</text>
</comment>
<gene>
    <name evidence="1" type="ORF">N1851_017985</name>
</gene>
<organism evidence="1 2">
    <name type="scientific">Merluccius polli</name>
    <name type="common">Benguela hake</name>
    <name type="synonym">Merluccius cadenati</name>
    <dbReference type="NCBI Taxonomy" id="89951"/>
    <lineage>
        <taxon>Eukaryota</taxon>
        <taxon>Metazoa</taxon>
        <taxon>Chordata</taxon>
        <taxon>Craniata</taxon>
        <taxon>Vertebrata</taxon>
        <taxon>Euteleostomi</taxon>
        <taxon>Actinopterygii</taxon>
        <taxon>Neopterygii</taxon>
        <taxon>Teleostei</taxon>
        <taxon>Neoteleostei</taxon>
        <taxon>Acanthomorphata</taxon>
        <taxon>Zeiogadaria</taxon>
        <taxon>Gadariae</taxon>
        <taxon>Gadiformes</taxon>
        <taxon>Gadoidei</taxon>
        <taxon>Merlucciidae</taxon>
        <taxon>Merluccius</taxon>
    </lineage>
</organism>
<name>A0AA47MNR4_MERPO</name>
<accession>A0AA47MNR4</accession>
<evidence type="ECO:0000313" key="2">
    <source>
        <dbReference type="Proteomes" id="UP001174136"/>
    </source>
</evidence>
<sequence length="192" mass="21040">MVCVSIYWKYLLENYAIEGKKERNQGRKRECNFSFSSITIIAAGYQVVVNLHHEGVVISTRRTAGWNTPFLFDLPPGDLTHMPITLELIIMQAKPEYGAWSSPDWLRGPGGGTGALEGDVWSGAGGARAVAHGATRTSIDVCDEHLSYRIAGQCVAHTGWHHPGGCCTPVVDEVHLSWTCNGLWCTNLCINL</sequence>
<evidence type="ECO:0000313" key="1">
    <source>
        <dbReference type="EMBL" id="KAK0143813.1"/>
    </source>
</evidence>
<protein>
    <submittedName>
        <fullName evidence="1">Uncharacterized protein</fullName>
    </submittedName>
</protein>
<reference evidence="1" key="1">
    <citation type="journal article" date="2023" name="Front. Mar. Sci.">
        <title>A new Merluccius polli reference genome to investigate the effects of global change in West African waters.</title>
        <authorList>
            <person name="Mateo J.L."/>
            <person name="Blanco-Fernandez C."/>
            <person name="Garcia-Vazquez E."/>
            <person name="Machado-Schiaffino G."/>
        </authorList>
    </citation>
    <scope>NUCLEOTIDE SEQUENCE</scope>
    <source>
        <strain evidence="1">C29</strain>
        <tissue evidence="1">Fin</tissue>
    </source>
</reference>